<accession>A0ABS2NE59</accession>
<dbReference type="RefSeq" id="WP_205173228.1">
    <property type="nucleotide sequence ID" value="NZ_JAFBDZ010000002.1"/>
</dbReference>
<evidence type="ECO:0000313" key="4">
    <source>
        <dbReference type="Proteomes" id="UP001646157"/>
    </source>
</evidence>
<evidence type="ECO:0000259" key="2">
    <source>
        <dbReference type="Pfam" id="PF03413"/>
    </source>
</evidence>
<name>A0ABS2NE59_9BACI</name>
<dbReference type="InterPro" id="IPR025711">
    <property type="entry name" value="PepSY"/>
</dbReference>
<proteinExistence type="predicted"/>
<sequence length="229" mass="26171">MLQAHWIRIVGMIIALTLIVLVIWQWTGKNSSTEPLSRAEASELVREKFNGDIVEIETKENKYIISITLDTGDYEVKIDRNNGEIASVTQITSRKEDIEQQLTVEELKEKVLLEQKGEIVKFENEKDHYLAVVEHDSKQTTMKIHPVSGKIIEKSTRDVQTKNPPKRLSEKEAQQIALKQVPGNIDDIELEELNGQTYYLVEIELDEEQEAVVQINAISGEVMTITRDD</sequence>
<dbReference type="Gene3D" id="3.10.450.40">
    <property type="match status" value="2"/>
</dbReference>
<evidence type="ECO:0000256" key="1">
    <source>
        <dbReference type="SAM" id="Phobius"/>
    </source>
</evidence>
<dbReference type="Proteomes" id="UP001646157">
    <property type="component" value="Unassembled WGS sequence"/>
</dbReference>
<dbReference type="Pfam" id="PF03413">
    <property type="entry name" value="PepSY"/>
    <property type="match status" value="2"/>
</dbReference>
<protein>
    <submittedName>
        <fullName evidence="3">Membrane protein YkoI</fullName>
    </submittedName>
</protein>
<keyword evidence="1" id="KW-0472">Membrane</keyword>
<keyword evidence="1" id="KW-0812">Transmembrane</keyword>
<feature type="transmembrane region" description="Helical" evidence="1">
    <location>
        <begin position="6"/>
        <end position="24"/>
    </location>
</feature>
<reference evidence="3 4" key="1">
    <citation type="submission" date="2021-01" db="EMBL/GenBank/DDBJ databases">
        <title>Genomic Encyclopedia of Type Strains, Phase IV (KMG-IV): sequencing the most valuable type-strain genomes for metagenomic binning, comparative biology and taxonomic classification.</title>
        <authorList>
            <person name="Goeker M."/>
        </authorList>
    </citation>
    <scope>NUCLEOTIDE SEQUENCE [LARGE SCALE GENOMIC DNA]</scope>
    <source>
        <strain evidence="3 4">DSM 24834</strain>
    </source>
</reference>
<dbReference type="EMBL" id="JAFBDZ010000002">
    <property type="protein sequence ID" value="MBM7586145.1"/>
    <property type="molecule type" value="Genomic_DNA"/>
</dbReference>
<comment type="caution">
    <text evidence="3">The sequence shown here is derived from an EMBL/GenBank/DDBJ whole genome shotgun (WGS) entry which is preliminary data.</text>
</comment>
<gene>
    <name evidence="3" type="ORF">JOC86_002687</name>
</gene>
<feature type="domain" description="PepSY" evidence="2">
    <location>
        <begin position="35"/>
        <end position="87"/>
    </location>
</feature>
<keyword evidence="4" id="KW-1185">Reference proteome</keyword>
<organism evidence="3 4">
    <name type="scientific">Rossellomorea pakistanensis</name>
    <dbReference type="NCBI Taxonomy" id="992288"/>
    <lineage>
        <taxon>Bacteria</taxon>
        <taxon>Bacillati</taxon>
        <taxon>Bacillota</taxon>
        <taxon>Bacilli</taxon>
        <taxon>Bacillales</taxon>
        <taxon>Bacillaceae</taxon>
        <taxon>Rossellomorea</taxon>
    </lineage>
</organism>
<keyword evidence="1" id="KW-1133">Transmembrane helix</keyword>
<feature type="domain" description="PepSY" evidence="2">
    <location>
        <begin position="167"/>
        <end position="223"/>
    </location>
</feature>
<evidence type="ECO:0000313" key="3">
    <source>
        <dbReference type="EMBL" id="MBM7586145.1"/>
    </source>
</evidence>